<feature type="domain" description="Helicase C-terminal" evidence="7">
    <location>
        <begin position="512"/>
        <end position="668"/>
    </location>
</feature>
<dbReference type="GO" id="GO:0005634">
    <property type="term" value="C:nucleus"/>
    <property type="evidence" value="ECO:0007669"/>
    <property type="project" value="UniProtKB-SubCell"/>
</dbReference>
<dbReference type="InterPro" id="IPR001650">
    <property type="entry name" value="Helicase_C-like"/>
</dbReference>
<dbReference type="InterPro" id="IPR014001">
    <property type="entry name" value="Helicase_ATP-bd"/>
</dbReference>
<evidence type="ECO:0000256" key="4">
    <source>
        <dbReference type="PROSITE-ProRule" id="PRU00800"/>
    </source>
</evidence>
<keyword evidence="3" id="KW-0539">Nucleus</keyword>
<feature type="compositionally biased region" description="Polar residues" evidence="5">
    <location>
        <begin position="85"/>
        <end position="101"/>
    </location>
</feature>
<dbReference type="PANTHER" id="PTHR45766">
    <property type="entry name" value="DNA ANNEALING HELICASE AND ENDONUCLEASE ZRANB3 FAMILY MEMBER"/>
    <property type="match status" value="1"/>
</dbReference>
<evidence type="ECO:0000259" key="7">
    <source>
        <dbReference type="PROSITE" id="PS51194"/>
    </source>
</evidence>
<dbReference type="InterPro" id="IPR000330">
    <property type="entry name" value="SNF2_N"/>
</dbReference>
<dbReference type="SMART" id="SM00487">
    <property type="entry name" value="DEXDc"/>
    <property type="match status" value="1"/>
</dbReference>
<dbReference type="Gene3D" id="3.40.50.10810">
    <property type="entry name" value="Tandem AAA-ATPase domain"/>
    <property type="match status" value="1"/>
</dbReference>
<evidence type="ECO:0000313" key="9">
    <source>
        <dbReference type="EMBL" id="MFH4975848.1"/>
    </source>
</evidence>
<dbReference type="Pfam" id="PF07443">
    <property type="entry name" value="HARP"/>
    <property type="match status" value="1"/>
</dbReference>
<dbReference type="EMBL" id="JBGFUD010001155">
    <property type="protein sequence ID" value="MFH4975848.1"/>
    <property type="molecule type" value="Genomic_DNA"/>
</dbReference>
<dbReference type="Gene3D" id="3.40.50.300">
    <property type="entry name" value="P-loop containing nucleotide triphosphate hydrolases"/>
    <property type="match status" value="1"/>
</dbReference>
<comment type="subcellular location">
    <subcellularLocation>
        <location evidence="1">Nucleus</location>
    </subcellularLocation>
</comment>
<dbReference type="InterPro" id="IPR027417">
    <property type="entry name" value="P-loop_NTPase"/>
</dbReference>
<name>A0ABD6E6W9_9BILA</name>
<evidence type="ECO:0000256" key="2">
    <source>
        <dbReference type="ARBA" id="ARBA00022801"/>
    </source>
</evidence>
<protein>
    <recommendedName>
        <fullName evidence="11">SWI/SNF-related matrix-associated actin-dependent regulator of chromatin subfamily A-like protein 1</fullName>
    </recommendedName>
</protein>
<accession>A0ABD6E6W9</accession>
<evidence type="ECO:0000256" key="1">
    <source>
        <dbReference type="ARBA" id="ARBA00004123"/>
    </source>
</evidence>
<dbReference type="Pfam" id="PF00271">
    <property type="entry name" value="Helicase_C"/>
    <property type="match status" value="1"/>
</dbReference>
<dbReference type="PROSITE" id="PS51467">
    <property type="entry name" value="HARP"/>
    <property type="match status" value="1"/>
</dbReference>
<reference evidence="9 10" key="1">
    <citation type="submission" date="2024-08" db="EMBL/GenBank/DDBJ databases">
        <title>Gnathostoma spinigerum genome.</title>
        <authorList>
            <person name="Gonzalez-Bertolin B."/>
            <person name="Monzon S."/>
            <person name="Zaballos A."/>
            <person name="Jimenez P."/>
            <person name="Dekumyoy P."/>
            <person name="Varona S."/>
            <person name="Cuesta I."/>
            <person name="Sumanam S."/>
            <person name="Adisakwattana P."/>
            <person name="Gasser R.B."/>
            <person name="Hernandez-Gonzalez A."/>
            <person name="Young N.D."/>
            <person name="Perteguer M.J."/>
        </authorList>
    </citation>
    <scope>NUCLEOTIDE SEQUENCE [LARGE SCALE GENOMIC DNA]</scope>
    <source>
        <strain evidence="9">AL3</strain>
        <tissue evidence="9">Liver</tissue>
    </source>
</reference>
<gene>
    <name evidence="9" type="ORF">AB6A40_002557</name>
</gene>
<dbReference type="PANTHER" id="PTHR45766:SF6">
    <property type="entry name" value="SWI_SNF-RELATED MATRIX-ASSOCIATED ACTIN-DEPENDENT REGULATOR OF CHROMATIN SUBFAMILY A-LIKE PROTEIN 1"/>
    <property type="match status" value="1"/>
</dbReference>
<evidence type="ECO:0000259" key="8">
    <source>
        <dbReference type="PROSITE" id="PS51467"/>
    </source>
</evidence>
<dbReference type="InterPro" id="IPR010003">
    <property type="entry name" value="HARP_dom"/>
</dbReference>
<evidence type="ECO:0000313" key="10">
    <source>
        <dbReference type="Proteomes" id="UP001608902"/>
    </source>
</evidence>
<proteinExistence type="inferred from homology"/>
<dbReference type="AlphaFoldDB" id="A0ABD6E6W9"/>
<evidence type="ECO:0008006" key="11">
    <source>
        <dbReference type="Google" id="ProtNLM"/>
    </source>
</evidence>
<evidence type="ECO:0000256" key="5">
    <source>
        <dbReference type="SAM" id="MobiDB-lite"/>
    </source>
</evidence>
<dbReference type="GO" id="GO:0016787">
    <property type="term" value="F:hydrolase activity"/>
    <property type="evidence" value="ECO:0007669"/>
    <property type="project" value="UniProtKB-KW"/>
</dbReference>
<dbReference type="PROSITE" id="PS51192">
    <property type="entry name" value="HELICASE_ATP_BIND_1"/>
    <property type="match status" value="1"/>
</dbReference>
<sequence length="703" mass="78774">MLTEEQRARIARNKAEAQRRAAIRIEREKRDQTSVTLPRIPSVSLTASEYVRSCPPSTSTHIFPSSVADKPSPKFPDPQVFRPSSDISRIPKSSTESTNATVTHGPLTIISKVSDERSEETANRDISVTISIKDKNCVNVSFHPFSSRFVDLLKSIPSRKYDPSTRLWSISFLDLEQFEQEVKKLKDLHVSLDSIPANVAKLFINSNETSKSIKYKIDDGAIDESLVSALLPYQRKGVLYGIERRGRLLLADEMGLGKSIQALGIARYFKVDWPLLIVCPSSVKFAWRNEIQRFLPAVANIIVIEKGSEILPVERSSKTAVIMSYDLMVTKRAELLEYVFHIIIFDESHLIKDCQAQRTKVATEIARKAQRTILLSGTPALSRPAELYSQIRIVDPKIFPNFRDFAIRYCDGRQGRFAFEAKGCTNSDELGWILTNSVMIRRLKKDVLHDIPIKKQEVIFLTDSAISANISSLRNAKNAYAAAKDSETRHACLVEWYAETGFAKAQSVAKHILDSFFYEGAPKRKLLVFAHHQVMLDSLAMVMIKKGIRSIRIDGSTPSRHREEQCKLFQENENIVVAILSLTAAGVGITLTAATVVVFAELHWNPGTLKQAEDRAHRVGQTADVCVQYLVAQGTADDVMWPLIQKKMDVLGSFNLSSDTFKGIDNVHKNMVSNVAANSVVNYFPPTKRSKMREPLGNVDSGY</sequence>
<evidence type="ECO:0000259" key="6">
    <source>
        <dbReference type="PROSITE" id="PS51192"/>
    </source>
</evidence>
<dbReference type="InterPro" id="IPR038718">
    <property type="entry name" value="SNF2-like_sf"/>
</dbReference>
<keyword evidence="2" id="KW-0378">Hydrolase</keyword>
<comment type="similarity">
    <text evidence="4">Belongs to the SNF2/RAD54 helicase family. SMARCAL1 subfamily.</text>
</comment>
<keyword evidence="10" id="KW-1185">Reference proteome</keyword>
<dbReference type="Pfam" id="PF00176">
    <property type="entry name" value="SNF2-rel_dom"/>
    <property type="match status" value="1"/>
</dbReference>
<dbReference type="SMART" id="SM00490">
    <property type="entry name" value="HELICc"/>
    <property type="match status" value="1"/>
</dbReference>
<feature type="domain" description="Helicase ATP-binding" evidence="6">
    <location>
        <begin position="239"/>
        <end position="397"/>
    </location>
</feature>
<dbReference type="CDD" id="cd18793">
    <property type="entry name" value="SF2_C_SNF"/>
    <property type="match status" value="1"/>
</dbReference>
<feature type="domain" description="HARP" evidence="8">
    <location>
        <begin position="120"/>
        <end position="196"/>
    </location>
</feature>
<organism evidence="9 10">
    <name type="scientific">Gnathostoma spinigerum</name>
    <dbReference type="NCBI Taxonomy" id="75299"/>
    <lineage>
        <taxon>Eukaryota</taxon>
        <taxon>Metazoa</taxon>
        <taxon>Ecdysozoa</taxon>
        <taxon>Nematoda</taxon>
        <taxon>Chromadorea</taxon>
        <taxon>Rhabditida</taxon>
        <taxon>Spirurina</taxon>
        <taxon>Gnathostomatomorpha</taxon>
        <taxon>Gnathostomatoidea</taxon>
        <taxon>Gnathostomatidae</taxon>
        <taxon>Gnathostoma</taxon>
    </lineage>
</organism>
<dbReference type="InterPro" id="IPR049730">
    <property type="entry name" value="SNF2/RAD54-like_C"/>
</dbReference>
<comment type="caution">
    <text evidence="9">The sequence shown here is derived from an EMBL/GenBank/DDBJ whole genome shotgun (WGS) entry which is preliminary data.</text>
</comment>
<dbReference type="CDD" id="cd18010">
    <property type="entry name" value="DEXHc_HARP_SMARCAL1"/>
    <property type="match status" value="1"/>
</dbReference>
<feature type="region of interest" description="Disordered" evidence="5">
    <location>
        <begin position="82"/>
        <end position="101"/>
    </location>
</feature>
<evidence type="ECO:0000256" key="3">
    <source>
        <dbReference type="ARBA" id="ARBA00023242"/>
    </source>
</evidence>
<dbReference type="Proteomes" id="UP001608902">
    <property type="component" value="Unassembled WGS sequence"/>
</dbReference>
<dbReference type="PROSITE" id="PS51194">
    <property type="entry name" value="HELICASE_CTER"/>
    <property type="match status" value="1"/>
</dbReference>
<dbReference type="SUPFAM" id="SSF52540">
    <property type="entry name" value="P-loop containing nucleoside triphosphate hydrolases"/>
    <property type="match status" value="2"/>
</dbReference>